<proteinExistence type="predicted"/>
<evidence type="ECO:0000313" key="2">
    <source>
        <dbReference type="EMBL" id="KAK7729967.1"/>
    </source>
</evidence>
<comment type="caution">
    <text evidence="2">The sequence shown here is derived from an EMBL/GenBank/DDBJ whole genome shotgun (WGS) entry which is preliminary data.</text>
</comment>
<dbReference type="PANTHER" id="PTHR35394">
    <property type="entry name" value="DUF3176 DOMAIN-CONTAINING PROTEIN"/>
    <property type="match status" value="1"/>
</dbReference>
<feature type="region of interest" description="Disordered" evidence="1">
    <location>
        <begin position="319"/>
        <end position="344"/>
    </location>
</feature>
<keyword evidence="3" id="KW-1185">Reference proteome</keyword>
<reference evidence="2 3" key="1">
    <citation type="submission" date="2024-02" db="EMBL/GenBank/DDBJ databases">
        <title>De novo assembly and annotation of 12 fungi associated with fruit tree decline syndrome in Ontario, Canada.</title>
        <authorList>
            <person name="Sulman M."/>
            <person name="Ellouze W."/>
            <person name="Ilyukhin E."/>
        </authorList>
    </citation>
    <scope>NUCLEOTIDE SEQUENCE [LARGE SCALE GENOMIC DNA]</scope>
    <source>
        <strain evidence="2 3">M169</strain>
    </source>
</reference>
<gene>
    <name evidence="2" type="ORF">SLS63_006027</name>
</gene>
<evidence type="ECO:0000313" key="3">
    <source>
        <dbReference type="Proteomes" id="UP001430848"/>
    </source>
</evidence>
<dbReference type="EMBL" id="JAKNSF020000027">
    <property type="protein sequence ID" value="KAK7729967.1"/>
    <property type="molecule type" value="Genomic_DNA"/>
</dbReference>
<organism evidence="2 3">
    <name type="scientific">Diaporthe eres</name>
    <name type="common">Phomopsis oblonga</name>
    <dbReference type="NCBI Taxonomy" id="83184"/>
    <lineage>
        <taxon>Eukaryota</taxon>
        <taxon>Fungi</taxon>
        <taxon>Dikarya</taxon>
        <taxon>Ascomycota</taxon>
        <taxon>Pezizomycotina</taxon>
        <taxon>Sordariomycetes</taxon>
        <taxon>Sordariomycetidae</taxon>
        <taxon>Diaporthales</taxon>
        <taxon>Diaporthaceae</taxon>
        <taxon>Diaporthe</taxon>
        <taxon>Diaporthe eres species complex</taxon>
    </lineage>
</organism>
<sequence>MDSWELPLQPNTVIAILTTAMKSSIMLAAAACTSQLKWRHFTLLPRPLQHLQLYEDASRGPWGSIKLLFKLRTRAITAYLLAIVTLAGLAIEPSAQQVLDFPSRLGVQTNISATIGEAEVFDVETMYTNLTAKESAKRVSQDYLNTASHVLGAMGDRVSTPYFDCPTPATECFWPRLHTLGLCSTYSVVKTNILMECTWGMPDSPLFYYCEYDPAAFQNGTGSLNIMWHLQPLDGNASSGLYDLTGPVEEPSPAVVTGTWAVYQQRRLGSEFRGMIAVRLPETWQWTESNLTEAEVSMITWYWCEHTFENVTTNGRELLSGSHSSRPLNSSRFPTGGGYSGHSDVSGRDYRVSDGAARALQAPLMGFFGAPGVSGSQQVMGSLSDLDVEAATNSITAELSSQMRSQANINLTLVKGVALAPQGPASA</sequence>
<dbReference type="Pfam" id="PF11374">
    <property type="entry name" value="DUF3176"/>
    <property type="match status" value="1"/>
</dbReference>
<dbReference type="InterPro" id="IPR021514">
    <property type="entry name" value="DUF3176"/>
</dbReference>
<feature type="compositionally biased region" description="Polar residues" evidence="1">
    <location>
        <begin position="319"/>
        <end position="333"/>
    </location>
</feature>
<dbReference type="Proteomes" id="UP001430848">
    <property type="component" value="Unassembled WGS sequence"/>
</dbReference>
<evidence type="ECO:0000256" key="1">
    <source>
        <dbReference type="SAM" id="MobiDB-lite"/>
    </source>
</evidence>
<dbReference type="PANTHER" id="PTHR35394:SF5">
    <property type="entry name" value="DUF3176 DOMAIN-CONTAINING PROTEIN"/>
    <property type="match status" value="1"/>
</dbReference>
<protein>
    <submittedName>
        <fullName evidence="2">Uncharacterized protein</fullName>
    </submittedName>
</protein>
<name>A0ABR1P9J2_DIAER</name>
<accession>A0ABR1P9J2</accession>